<evidence type="ECO:0000256" key="9">
    <source>
        <dbReference type="ARBA" id="ARBA00023002"/>
    </source>
</evidence>
<evidence type="ECO:0000256" key="2">
    <source>
        <dbReference type="ARBA" id="ARBA00004174"/>
    </source>
</evidence>
<reference evidence="16" key="1">
    <citation type="submission" date="2020-11" db="EMBL/GenBank/DDBJ databases">
        <authorList>
            <person name="Tran Van P."/>
        </authorList>
    </citation>
    <scope>NUCLEOTIDE SEQUENCE</scope>
</reference>
<evidence type="ECO:0000256" key="12">
    <source>
        <dbReference type="ARBA" id="ARBA00023136"/>
    </source>
</evidence>
<dbReference type="PRINTS" id="PR00385">
    <property type="entry name" value="P450"/>
</dbReference>
<dbReference type="InterPro" id="IPR017972">
    <property type="entry name" value="Cyt_P450_CS"/>
</dbReference>
<evidence type="ECO:0000313" key="16">
    <source>
        <dbReference type="EMBL" id="CAD7443403.1"/>
    </source>
</evidence>
<evidence type="ECO:0000256" key="1">
    <source>
        <dbReference type="ARBA" id="ARBA00001971"/>
    </source>
</evidence>
<dbReference type="Gene3D" id="1.10.630.10">
    <property type="entry name" value="Cytochrome P450"/>
    <property type="match status" value="1"/>
</dbReference>
<proteinExistence type="inferred from homology"/>
<dbReference type="Pfam" id="PF12862">
    <property type="entry name" value="ANAPC5"/>
    <property type="match status" value="1"/>
</dbReference>
<keyword evidence="7" id="KW-0256">Endoplasmic reticulum</keyword>
<dbReference type="Pfam" id="PF00067">
    <property type="entry name" value="p450"/>
    <property type="match status" value="2"/>
</dbReference>
<comment type="subcellular location">
    <subcellularLocation>
        <location evidence="3">Endoplasmic reticulum membrane</location>
        <topology evidence="3">Peripheral membrane protein</topology>
    </subcellularLocation>
    <subcellularLocation>
        <location evidence="2">Microsome membrane</location>
        <topology evidence="2">Peripheral membrane protein</topology>
    </subcellularLocation>
</comment>
<dbReference type="GO" id="GO:0020037">
    <property type="term" value="F:heme binding"/>
    <property type="evidence" value="ECO:0007669"/>
    <property type="project" value="InterPro"/>
</dbReference>
<accession>A0A7R9I104</accession>
<comment type="similarity">
    <text evidence="4">Belongs to the cytochrome P450 family.</text>
</comment>
<evidence type="ECO:0000256" key="11">
    <source>
        <dbReference type="ARBA" id="ARBA00023033"/>
    </source>
</evidence>
<dbReference type="Pfam" id="PF21371">
    <property type="entry name" value="Apc5_N"/>
    <property type="match status" value="1"/>
</dbReference>
<dbReference type="Gene3D" id="1.25.40.10">
    <property type="entry name" value="Tetratricopeptide repeat domain"/>
    <property type="match status" value="1"/>
</dbReference>
<evidence type="ECO:0000256" key="7">
    <source>
        <dbReference type="ARBA" id="ARBA00022824"/>
    </source>
</evidence>
<dbReference type="GO" id="GO:0016705">
    <property type="term" value="F:oxidoreductase activity, acting on paired donors, with incorporation or reduction of molecular oxygen"/>
    <property type="evidence" value="ECO:0007669"/>
    <property type="project" value="InterPro"/>
</dbReference>
<dbReference type="GO" id="GO:0004497">
    <property type="term" value="F:monooxygenase activity"/>
    <property type="evidence" value="ECO:0007669"/>
    <property type="project" value="UniProtKB-KW"/>
</dbReference>
<keyword evidence="11" id="KW-0503">Monooxygenase</keyword>
<evidence type="ECO:0008006" key="17">
    <source>
        <dbReference type="Google" id="ProtNLM"/>
    </source>
</evidence>
<keyword evidence="5 13" id="KW-0349">Heme</keyword>
<feature type="domain" description="Anaphase-promoting complex subunit 5" evidence="14">
    <location>
        <begin position="285"/>
        <end position="384"/>
    </location>
</feature>
<sequence length="1292" mass="145446">MITVSKSHIPIFVLANAYNKKNNREKVTPHKIAVAIFIREFTAMKIKDPDGLAFGLRAKHKKDFCMLVLKLVQSPDLDLSELQAMLHSDQYNLLATQVRTFESKLVELDKGGVVAMLDLFSNIKNHLKEPLPLNPAVTKTSIIGMFLRRIYVFFEKQTFSEVVALCEAFRKYLKDWDARCTCTKTSATGDDSLESSNDMELTIGEEIKHPLTESPASSRVKGGREEESHSKCTEKMFWSKKQAELFVSQQAALIQNNEPAAMPPPELHEKLRSVLQANSENASAHFLSYLNCLRVKEYSGAIDSLYHSWDRNTYLLDVNRSPAATNEDKCRSFRYASLNVAILHVLFGHKKQAIRSLKEAIMMAHEGNDNHCLQHALAWLYKLSIENKEILMERSISKSTELSLSYLASLGIQSMAQHAAAMRGPPALVFELMSRSDQLNFQHSMVELMANSYSQKAALWSLYGKTQMCSVSSQLLLHLNTAMLAYGSPVYNGEACCQAVCNVANILTEQGDYEHAATVLQHARERFPHEPLSHWWMFSEQVLNFTRAIHHGKWQDAEQAVTKMAAINKWESQLRKAELYLSKGDYSAAVSVSNAVLDHFRIQVQADCSSTSLQVRALVLCAELQCGSAPSAAIALLTTALSTAQYHHMDHLAALVGLHIANLQLQIGLPSQALGLIEEFLLVILSNGGAFDQGRALLLLAKCKIAALSGLLKGCDVTEALLYNEIGNVIARKKCALEFRQLDEQHPTKIATTLFTHLEPTTRMAIYFSSGLEDTILIFSSVCLFLYWYFTSTYDFWEKKGIPFLKPTFFFGNSKNTILRKTSLYDHILFLYNQFPNKKIAGIYQIRNPVLLLRDPDLIRQVLIKDFNSFQDRNFPVNEKTDPLSCHLFALRGEKWRKLRVCASELSAYLECSAVKGSTMEFREVAAKYTTDVIGTCAFGLQFNSLSDENSEFRIMGRRVFKFSLLEAIPRAFCFFFPRVAETLGISFIPKDVTKFFLRVVKDVVDYREKNGTVRKDFLQLLIELKGKRNVNNENSGINPSKNHSNDHKDLKTDDNIELTDSLLAAQCFVFFVAGFETSSTTIGFALYELAVNPEIQDRASSEVVSVLQGNGGEMTFEAVNKMEYLGRVLDDKGTSLCVSSQGVCCYGYTVLTETLRKYPVVPVLSRNCTKPCTIQGTDLLVDKGMKVLIPVVGLHMDPEYYPDPLRFDPERFSEKNQKARPHFTYLPFGEGPRICIGMRFGLLQSKLGLATLLSKYKFTPCEDTSIPLKMDRRAIFASPEGGIPLRIQQRN</sequence>
<dbReference type="InterPro" id="IPR036396">
    <property type="entry name" value="Cyt_P450_sf"/>
</dbReference>
<dbReference type="PANTHER" id="PTHR24292:SF54">
    <property type="entry name" value="CYP9F3-RELATED"/>
    <property type="match status" value="1"/>
</dbReference>
<keyword evidence="6 13" id="KW-0479">Metal-binding</keyword>
<dbReference type="InterPro" id="IPR048968">
    <property type="entry name" value="Apc5_N"/>
</dbReference>
<dbReference type="EMBL" id="OD566123">
    <property type="protein sequence ID" value="CAD7443403.1"/>
    <property type="molecule type" value="Genomic_DNA"/>
</dbReference>
<keyword evidence="8" id="KW-0492">Microsome</keyword>
<dbReference type="PRINTS" id="PR00463">
    <property type="entry name" value="EP450I"/>
</dbReference>
<comment type="cofactor">
    <cofactor evidence="1 13">
        <name>heme</name>
        <dbReference type="ChEBI" id="CHEBI:30413"/>
    </cofactor>
</comment>
<evidence type="ECO:0000259" key="15">
    <source>
        <dbReference type="Pfam" id="PF21371"/>
    </source>
</evidence>
<keyword evidence="12" id="KW-0472">Membrane</keyword>
<dbReference type="CDD" id="cd11056">
    <property type="entry name" value="CYP6-like"/>
    <property type="match status" value="1"/>
</dbReference>
<name>A0A7R9I104_9NEOP</name>
<evidence type="ECO:0000256" key="8">
    <source>
        <dbReference type="ARBA" id="ARBA00022848"/>
    </source>
</evidence>
<feature type="binding site" description="axial binding residue" evidence="13">
    <location>
        <position position="1236"/>
    </location>
    <ligand>
        <name>heme</name>
        <dbReference type="ChEBI" id="CHEBI:30413"/>
    </ligand>
    <ligandPart>
        <name>Fe</name>
        <dbReference type="ChEBI" id="CHEBI:18248"/>
    </ligandPart>
</feature>
<dbReference type="InterPro" id="IPR011990">
    <property type="entry name" value="TPR-like_helical_dom_sf"/>
</dbReference>
<evidence type="ECO:0000256" key="10">
    <source>
        <dbReference type="ARBA" id="ARBA00023004"/>
    </source>
</evidence>
<protein>
    <recommendedName>
        <fullName evidence="17">Anaphase-promoting complex subunit 5</fullName>
    </recommendedName>
</protein>
<dbReference type="CDD" id="cd16270">
    <property type="entry name" value="Apc5_N"/>
    <property type="match status" value="1"/>
</dbReference>
<dbReference type="SUPFAM" id="SSF48452">
    <property type="entry name" value="TPR-like"/>
    <property type="match status" value="2"/>
</dbReference>
<organism evidence="16">
    <name type="scientific">Timema bartmani</name>
    <dbReference type="NCBI Taxonomy" id="61472"/>
    <lineage>
        <taxon>Eukaryota</taxon>
        <taxon>Metazoa</taxon>
        <taxon>Ecdysozoa</taxon>
        <taxon>Arthropoda</taxon>
        <taxon>Hexapoda</taxon>
        <taxon>Insecta</taxon>
        <taxon>Pterygota</taxon>
        <taxon>Neoptera</taxon>
        <taxon>Polyneoptera</taxon>
        <taxon>Phasmatodea</taxon>
        <taxon>Timematodea</taxon>
        <taxon>Timematoidea</taxon>
        <taxon>Timematidae</taxon>
        <taxon>Timema</taxon>
    </lineage>
</organism>
<dbReference type="GO" id="GO:0005506">
    <property type="term" value="F:iron ion binding"/>
    <property type="evidence" value="ECO:0007669"/>
    <property type="project" value="InterPro"/>
</dbReference>
<dbReference type="PROSITE" id="PS00086">
    <property type="entry name" value="CYTOCHROME_P450"/>
    <property type="match status" value="1"/>
</dbReference>
<dbReference type="InterPro" id="IPR050476">
    <property type="entry name" value="Insect_CytP450_Detox"/>
</dbReference>
<feature type="domain" description="Anaphase-promoting complex subunit 5 N-terminal" evidence="15">
    <location>
        <begin position="27"/>
        <end position="175"/>
    </location>
</feature>
<keyword evidence="9" id="KW-0560">Oxidoreductase</keyword>
<evidence type="ECO:0000256" key="4">
    <source>
        <dbReference type="ARBA" id="ARBA00010617"/>
    </source>
</evidence>
<dbReference type="SUPFAM" id="SSF48264">
    <property type="entry name" value="Cytochrome P450"/>
    <property type="match status" value="1"/>
</dbReference>
<dbReference type="InterPro" id="IPR001128">
    <property type="entry name" value="Cyt_P450"/>
</dbReference>
<gene>
    <name evidence="16" type="ORF">TBIB3V08_LOCUS5811</name>
</gene>
<evidence type="ECO:0000256" key="5">
    <source>
        <dbReference type="ARBA" id="ARBA00022617"/>
    </source>
</evidence>
<dbReference type="InterPro" id="IPR002401">
    <property type="entry name" value="Cyt_P450_E_grp-I"/>
</dbReference>
<evidence type="ECO:0000259" key="14">
    <source>
        <dbReference type="Pfam" id="PF12862"/>
    </source>
</evidence>
<dbReference type="FunFam" id="1.10.630.10:FF:000182">
    <property type="entry name" value="Cytochrome P450 3A4"/>
    <property type="match status" value="1"/>
</dbReference>
<evidence type="ECO:0000256" key="3">
    <source>
        <dbReference type="ARBA" id="ARBA00004406"/>
    </source>
</evidence>
<dbReference type="InterPro" id="IPR026000">
    <property type="entry name" value="Apc5_dom"/>
</dbReference>
<dbReference type="GO" id="GO:0005789">
    <property type="term" value="C:endoplasmic reticulum membrane"/>
    <property type="evidence" value="ECO:0007669"/>
    <property type="project" value="UniProtKB-SubCell"/>
</dbReference>
<evidence type="ECO:0000256" key="13">
    <source>
        <dbReference type="PIRSR" id="PIRSR602401-1"/>
    </source>
</evidence>
<dbReference type="PANTHER" id="PTHR24292">
    <property type="entry name" value="CYTOCHROME P450"/>
    <property type="match status" value="1"/>
</dbReference>
<keyword evidence="10 13" id="KW-0408">Iron</keyword>
<evidence type="ECO:0000256" key="6">
    <source>
        <dbReference type="ARBA" id="ARBA00022723"/>
    </source>
</evidence>